<dbReference type="Proteomes" id="UP000078503">
    <property type="component" value="Unassembled WGS sequence"/>
</dbReference>
<organism evidence="2 3">
    <name type="scientific">Photobacterium jeanii</name>
    <dbReference type="NCBI Taxonomy" id="858640"/>
    <lineage>
        <taxon>Bacteria</taxon>
        <taxon>Pseudomonadati</taxon>
        <taxon>Pseudomonadota</taxon>
        <taxon>Gammaproteobacteria</taxon>
        <taxon>Vibrionales</taxon>
        <taxon>Vibrionaceae</taxon>
        <taxon>Photobacterium</taxon>
    </lineage>
</organism>
<dbReference type="STRING" id="858640.A3K86_21075"/>
<proteinExistence type="predicted"/>
<sequence>MKNNLKKNILTTLFVSSLSFSAVAADFGVELMWNTSDANQVLDSMADQRAAFGELIKSGEVKDMFVFNSSIEGKPMALIRFVIDGEDQADVENKLKDLPLYKKELVKVSHVQPLGNKWLDNTPAMQNYGVTFTWREDIDALEMDRVLGIDLQRVISLNQAGLVTSSYLNTQKLANGIERPVYHVAFLAKDAAHARELSKQFEAVNLGYANVDVQYLGHKVQLVK</sequence>
<dbReference type="EMBL" id="LVHF01000033">
    <property type="protein sequence ID" value="OAN11437.1"/>
    <property type="molecule type" value="Genomic_DNA"/>
</dbReference>
<protein>
    <submittedName>
        <fullName evidence="2">Uncharacterized protein</fullName>
    </submittedName>
</protein>
<name>A0A178K2U8_9GAMM</name>
<keyword evidence="3" id="KW-1185">Reference proteome</keyword>
<dbReference type="RefSeq" id="WP_068336238.1">
    <property type="nucleotide sequence ID" value="NZ_LVHF01000033.1"/>
</dbReference>
<reference evidence="2 3" key="1">
    <citation type="submission" date="2016-03" db="EMBL/GenBank/DDBJ databases">
        <title>Photobacterium proteolyticum sp. nov. a protease producing bacterium isolated from ocean sediments of Laizhou Bay.</title>
        <authorList>
            <person name="Li Y."/>
        </authorList>
    </citation>
    <scope>NUCLEOTIDE SEQUENCE [LARGE SCALE GENOMIC DNA]</scope>
    <source>
        <strain evidence="2 3">R-40508</strain>
    </source>
</reference>
<gene>
    <name evidence="2" type="ORF">A3K86_21075</name>
</gene>
<dbReference type="OrthoDB" id="5812840at2"/>
<accession>A0A178K2U8</accession>
<keyword evidence="1" id="KW-0732">Signal</keyword>
<dbReference type="AlphaFoldDB" id="A0A178K2U8"/>
<evidence type="ECO:0000313" key="2">
    <source>
        <dbReference type="EMBL" id="OAN11437.1"/>
    </source>
</evidence>
<evidence type="ECO:0000313" key="3">
    <source>
        <dbReference type="Proteomes" id="UP000078503"/>
    </source>
</evidence>
<feature type="signal peptide" evidence="1">
    <location>
        <begin position="1"/>
        <end position="24"/>
    </location>
</feature>
<comment type="caution">
    <text evidence="2">The sequence shown here is derived from an EMBL/GenBank/DDBJ whole genome shotgun (WGS) entry which is preliminary data.</text>
</comment>
<evidence type="ECO:0000256" key="1">
    <source>
        <dbReference type="SAM" id="SignalP"/>
    </source>
</evidence>
<feature type="chain" id="PRO_5008089982" evidence="1">
    <location>
        <begin position="25"/>
        <end position="224"/>
    </location>
</feature>